<keyword evidence="8" id="KW-1185">Reference proteome</keyword>
<protein>
    <submittedName>
        <fullName evidence="7">Mitochondrial processing peptidase beta subunit</fullName>
    </submittedName>
</protein>
<proteinExistence type="inferred from homology"/>
<dbReference type="SUPFAM" id="SSF63411">
    <property type="entry name" value="LuxS/MPP-like metallohydrolase"/>
    <property type="match status" value="2"/>
</dbReference>
<dbReference type="InterPro" id="IPR000187">
    <property type="entry name" value="CRF"/>
</dbReference>
<feature type="non-terminal residue" evidence="7">
    <location>
        <position position="1"/>
    </location>
</feature>
<evidence type="ECO:0000256" key="2">
    <source>
        <dbReference type="ARBA" id="ARBA00009287"/>
    </source>
</evidence>
<organism evidence="7 8">
    <name type="scientific">Goodea atripinnis</name>
    <dbReference type="NCBI Taxonomy" id="208336"/>
    <lineage>
        <taxon>Eukaryota</taxon>
        <taxon>Metazoa</taxon>
        <taxon>Chordata</taxon>
        <taxon>Craniata</taxon>
        <taxon>Vertebrata</taxon>
        <taxon>Euteleostomi</taxon>
        <taxon>Actinopterygii</taxon>
        <taxon>Neopterygii</taxon>
        <taxon>Teleostei</taxon>
        <taxon>Neoteleostei</taxon>
        <taxon>Acanthomorphata</taxon>
        <taxon>Ovalentaria</taxon>
        <taxon>Atherinomorphae</taxon>
        <taxon>Cyprinodontiformes</taxon>
        <taxon>Goodeidae</taxon>
        <taxon>Goodea</taxon>
    </lineage>
</organism>
<dbReference type="Pfam" id="PF00473">
    <property type="entry name" value="CRF"/>
    <property type="match status" value="1"/>
</dbReference>
<comment type="subcellular location">
    <subcellularLocation>
        <location evidence="1">Secreted</location>
    </subcellularLocation>
</comment>
<dbReference type="EMBL" id="JAHRIO010050006">
    <property type="protein sequence ID" value="MEQ2173789.1"/>
    <property type="molecule type" value="Genomic_DNA"/>
</dbReference>
<evidence type="ECO:0000313" key="8">
    <source>
        <dbReference type="Proteomes" id="UP001476798"/>
    </source>
</evidence>
<comment type="similarity">
    <text evidence="2">Belongs to the sauvagine/corticotropin-releasing factor/urotensin I family.</text>
</comment>
<dbReference type="Pfam" id="PF05193">
    <property type="entry name" value="Peptidase_M16_C"/>
    <property type="match status" value="1"/>
</dbReference>
<evidence type="ECO:0000256" key="1">
    <source>
        <dbReference type="ARBA" id="ARBA00004613"/>
    </source>
</evidence>
<evidence type="ECO:0000256" key="4">
    <source>
        <dbReference type="ARBA" id="ARBA00022702"/>
    </source>
</evidence>
<feature type="domain" description="Peptidase M16 C-terminal" evidence="6">
    <location>
        <begin position="1"/>
        <end position="186"/>
    </location>
</feature>
<feature type="domain" description="Corticotropin-releasing factor" evidence="5">
    <location>
        <begin position="314"/>
        <end position="350"/>
    </location>
</feature>
<comment type="caution">
    <text evidence="7">The sequence shown here is derived from an EMBL/GenBank/DDBJ whole genome shotgun (WGS) entry which is preliminary data.</text>
</comment>
<dbReference type="InterPro" id="IPR011249">
    <property type="entry name" value="Metalloenz_LuxS/M16"/>
</dbReference>
<name>A0ABV0NSG2_9TELE</name>
<dbReference type="Gene3D" id="3.30.830.10">
    <property type="entry name" value="Metalloenzyme, LuxS/M16 peptidase-like"/>
    <property type="match status" value="2"/>
</dbReference>
<dbReference type="PANTHER" id="PTHR11851">
    <property type="entry name" value="METALLOPROTEASE"/>
    <property type="match status" value="1"/>
</dbReference>
<keyword evidence="3" id="KW-0964">Secreted</keyword>
<dbReference type="InterPro" id="IPR007863">
    <property type="entry name" value="Peptidase_M16_C"/>
</dbReference>
<dbReference type="Proteomes" id="UP001476798">
    <property type="component" value="Unassembled WGS sequence"/>
</dbReference>
<evidence type="ECO:0000259" key="6">
    <source>
        <dbReference type="Pfam" id="PF05193"/>
    </source>
</evidence>
<gene>
    <name evidence="7" type="primary">UQCRC1_2</name>
    <name evidence="7" type="ORF">GOODEAATRI_001048</name>
</gene>
<reference evidence="7 8" key="1">
    <citation type="submission" date="2021-06" db="EMBL/GenBank/DDBJ databases">
        <authorList>
            <person name="Palmer J.M."/>
        </authorList>
    </citation>
    <scope>NUCLEOTIDE SEQUENCE [LARGE SCALE GENOMIC DNA]</scope>
    <source>
        <strain evidence="7 8">GA_2019</strain>
        <tissue evidence="7">Muscle</tissue>
    </source>
</reference>
<evidence type="ECO:0000256" key="3">
    <source>
        <dbReference type="ARBA" id="ARBA00022525"/>
    </source>
</evidence>
<dbReference type="PANTHER" id="PTHR11851:SF116">
    <property type="entry name" value="CYTOCHROME B-C1 COMPLEX SUBUNIT 1, MITOCHONDRIAL"/>
    <property type="match status" value="1"/>
</dbReference>
<keyword evidence="4" id="KW-0372">Hormone</keyword>
<evidence type="ECO:0000259" key="5">
    <source>
        <dbReference type="Pfam" id="PF00473"/>
    </source>
</evidence>
<dbReference type="InterPro" id="IPR050361">
    <property type="entry name" value="MPP/UQCRC_Complex"/>
</dbReference>
<evidence type="ECO:0000313" key="7">
    <source>
        <dbReference type="EMBL" id="MEQ2173789.1"/>
    </source>
</evidence>
<accession>A0ABV0NSG2</accession>
<sequence>NLTRQDLVDYINSHYKAPRMVLAAAGGVNHEELVGLAKSHFGGVSFEYEADAVPVLSPCRFTGSEIRMRDDGLPLAHIAIAVEGAGVSSPDVVPLMVANAVIGSYDLTYGGGKHLSSRLARLAVEENLCHSFQAFHSAYSDTSLLGIHFVSDKHHIDDMMHWTQNAWMNLCTTVTESDVARAQNTLKASLIGQLNGTTPICDDIGRHILNYGRRIPLAEWNARIDKLLTMRSVSVCFCLALLLPWCVQSQMSRPSLAQLDEDTQRDILAVDILNRNGVLNSLLRSEHHLVLRQARAPRPASRVPKRAQQGSRFALSLDVPTSILSVLIDLAKNQDMRTKAAANAELMARIGKRK</sequence>